<reference evidence="1 2" key="1">
    <citation type="journal article" date="2019" name="Microbiol. Resour. Announc.">
        <title>Complete Genome Sequence of Halomonas sulfidaeris Strain Esulfide1 Isolated from a Metal Sulfide Rock at a Depth of 2,200 Meters, Obtained Using Nanopore Sequencing.</title>
        <authorList>
            <person name="Saito M."/>
            <person name="Nishigata A."/>
            <person name="Galipon J."/>
            <person name="Arakawa K."/>
        </authorList>
    </citation>
    <scope>NUCLEOTIDE SEQUENCE [LARGE SCALE GENOMIC DNA]</scope>
    <source>
        <strain evidence="1 2">ATCC BAA-803</strain>
    </source>
</reference>
<evidence type="ECO:0000313" key="2">
    <source>
        <dbReference type="Proteomes" id="UP000320231"/>
    </source>
</evidence>
<name>A0A455U9L7_9GAMM</name>
<dbReference type="SUPFAM" id="SSF56322">
    <property type="entry name" value="ADC synthase"/>
    <property type="match status" value="1"/>
</dbReference>
<evidence type="ECO:0000313" key="1">
    <source>
        <dbReference type="EMBL" id="BBI62886.1"/>
    </source>
</evidence>
<gene>
    <name evidence="1" type="ORF">HSBAA_41920</name>
</gene>
<protein>
    <recommendedName>
        <fullName evidence="3">Chorismate-utilising enzyme C-terminal domain-containing protein</fullName>
    </recommendedName>
</protein>
<evidence type="ECO:0008006" key="3">
    <source>
        <dbReference type="Google" id="ProtNLM"/>
    </source>
</evidence>
<dbReference type="EMBL" id="AP019514">
    <property type="protein sequence ID" value="BBI62886.1"/>
    <property type="molecule type" value="Genomic_DNA"/>
</dbReference>
<accession>A0A455U9L7</accession>
<proteinExistence type="predicted"/>
<dbReference type="InterPro" id="IPR005801">
    <property type="entry name" value="ADC_synthase"/>
</dbReference>
<sequence length="78" mass="9111">MTQQAWLIATPERREQVEDWLTQAPVETSSFTLNSAFKAELSHAQYINRFNVVQCYIREGDCYQINLAQRFYADYQGG</sequence>
<dbReference type="AlphaFoldDB" id="A0A455U9L7"/>
<dbReference type="Gene3D" id="3.60.120.10">
    <property type="entry name" value="Anthranilate synthase"/>
    <property type="match status" value="1"/>
</dbReference>
<dbReference type="KEGG" id="hsr:HSBAA_41920"/>
<dbReference type="Proteomes" id="UP000320231">
    <property type="component" value="Chromosome"/>
</dbReference>
<organism evidence="1 2">
    <name type="scientific">Vreelandella sulfidaeris</name>
    <dbReference type="NCBI Taxonomy" id="115553"/>
    <lineage>
        <taxon>Bacteria</taxon>
        <taxon>Pseudomonadati</taxon>
        <taxon>Pseudomonadota</taxon>
        <taxon>Gammaproteobacteria</taxon>
        <taxon>Oceanospirillales</taxon>
        <taxon>Halomonadaceae</taxon>
        <taxon>Vreelandella</taxon>
    </lineage>
</organism>